<keyword evidence="1" id="KW-0863">Zinc-finger</keyword>
<dbReference type="Proteomes" id="UP001146120">
    <property type="component" value="Unassembled WGS sequence"/>
</dbReference>
<dbReference type="PROSITE" id="PS50089">
    <property type="entry name" value="ZF_RING_2"/>
    <property type="match status" value="1"/>
</dbReference>
<name>A0AAV2ZKV4_9STRA</name>
<sequence>MTLQQNPVFKVQVTDEMEHQQSSGSSNNGAMPVATATPWGGSTSTQPPLNDQAIRQEEARRAVRMHVLSSTMDGAREGVHQSRPLMFLLTLLTLPQIIACVVVLALKWNVAPHCNYIQLWVLVRALHLTVSLSLDWTLYFLNGDLSYRTSRWRERHIALLSSLQQTLYLAGLFWFMVGNVWVISDGGGHCQHDTAMYHLALVLIIVTYARIFFPCLVLIALLPLICCCLPRVIRFLQQIQYPTTGHGATHSAIDQLRTEKYVPDGFPHEERMCCICLNEYEPLQDLRFLPCNHHFHKSCVDSWLVVSATCPTCRKSINDRGSTSSTQSYQQEAFIV</sequence>
<reference evidence="5" key="1">
    <citation type="submission" date="2022-11" db="EMBL/GenBank/DDBJ databases">
        <authorList>
            <person name="Morgan W.R."/>
            <person name="Tartar A."/>
        </authorList>
    </citation>
    <scope>NUCLEOTIDE SEQUENCE</scope>
    <source>
        <strain evidence="5">ARSEF 373</strain>
    </source>
</reference>
<keyword evidence="3" id="KW-0812">Transmembrane</keyword>
<keyword evidence="3" id="KW-1133">Transmembrane helix</keyword>
<dbReference type="SUPFAM" id="SSF57850">
    <property type="entry name" value="RING/U-box"/>
    <property type="match status" value="1"/>
</dbReference>
<evidence type="ECO:0000313" key="6">
    <source>
        <dbReference type="Proteomes" id="UP001146120"/>
    </source>
</evidence>
<keyword evidence="6" id="KW-1185">Reference proteome</keyword>
<dbReference type="SMART" id="SM00184">
    <property type="entry name" value="RING"/>
    <property type="match status" value="1"/>
</dbReference>
<dbReference type="InterPro" id="IPR013083">
    <property type="entry name" value="Znf_RING/FYVE/PHD"/>
</dbReference>
<proteinExistence type="predicted"/>
<evidence type="ECO:0000256" key="3">
    <source>
        <dbReference type="SAM" id="Phobius"/>
    </source>
</evidence>
<dbReference type="Pfam" id="PF13639">
    <property type="entry name" value="zf-RING_2"/>
    <property type="match status" value="1"/>
</dbReference>
<dbReference type="EMBL" id="DAKRPA010000003">
    <property type="protein sequence ID" value="DBA05059.1"/>
    <property type="molecule type" value="Genomic_DNA"/>
</dbReference>
<dbReference type="InterPro" id="IPR001841">
    <property type="entry name" value="Znf_RING"/>
</dbReference>
<dbReference type="PANTHER" id="PTHR46225">
    <property type="entry name" value="C3H4 TYPE ZINC FINGER PROTEIN"/>
    <property type="match status" value="1"/>
</dbReference>
<feature type="transmembrane region" description="Helical" evidence="3">
    <location>
        <begin position="85"/>
        <end position="105"/>
    </location>
</feature>
<feature type="region of interest" description="Disordered" evidence="2">
    <location>
        <begin position="15"/>
        <end position="49"/>
    </location>
</feature>
<keyword evidence="3" id="KW-0472">Membrane</keyword>
<keyword evidence="1" id="KW-0862">Zinc</keyword>
<dbReference type="AlphaFoldDB" id="A0AAV2ZKV4"/>
<evidence type="ECO:0000313" key="5">
    <source>
        <dbReference type="EMBL" id="DBA05059.1"/>
    </source>
</evidence>
<dbReference type="PANTHER" id="PTHR46225:SF19">
    <property type="entry name" value="RING-TYPE DOMAIN-CONTAINING PROTEIN"/>
    <property type="match status" value="1"/>
</dbReference>
<organism evidence="5 6">
    <name type="scientific">Lagenidium giganteum</name>
    <dbReference type="NCBI Taxonomy" id="4803"/>
    <lineage>
        <taxon>Eukaryota</taxon>
        <taxon>Sar</taxon>
        <taxon>Stramenopiles</taxon>
        <taxon>Oomycota</taxon>
        <taxon>Peronosporomycetes</taxon>
        <taxon>Pythiales</taxon>
        <taxon>Pythiaceae</taxon>
    </lineage>
</organism>
<protein>
    <recommendedName>
        <fullName evidence="4">RING-type domain-containing protein</fullName>
    </recommendedName>
</protein>
<evidence type="ECO:0000256" key="1">
    <source>
        <dbReference type="PROSITE-ProRule" id="PRU00175"/>
    </source>
</evidence>
<feature type="transmembrane region" description="Helical" evidence="3">
    <location>
        <begin position="196"/>
        <end position="229"/>
    </location>
</feature>
<gene>
    <name evidence="5" type="ORF">N0F65_000747</name>
</gene>
<comment type="caution">
    <text evidence="5">The sequence shown here is derived from an EMBL/GenBank/DDBJ whole genome shotgun (WGS) entry which is preliminary data.</text>
</comment>
<feature type="domain" description="RING-type" evidence="4">
    <location>
        <begin position="273"/>
        <end position="314"/>
    </location>
</feature>
<keyword evidence="1" id="KW-0479">Metal-binding</keyword>
<feature type="transmembrane region" description="Helical" evidence="3">
    <location>
        <begin position="117"/>
        <end position="141"/>
    </location>
</feature>
<feature type="compositionally biased region" description="Polar residues" evidence="2">
    <location>
        <begin position="20"/>
        <end position="29"/>
    </location>
</feature>
<evidence type="ECO:0000256" key="2">
    <source>
        <dbReference type="SAM" id="MobiDB-lite"/>
    </source>
</evidence>
<dbReference type="Gene3D" id="3.30.40.10">
    <property type="entry name" value="Zinc/RING finger domain, C3HC4 (zinc finger)"/>
    <property type="match status" value="1"/>
</dbReference>
<dbReference type="GO" id="GO:0008270">
    <property type="term" value="F:zinc ion binding"/>
    <property type="evidence" value="ECO:0007669"/>
    <property type="project" value="UniProtKB-KW"/>
</dbReference>
<feature type="transmembrane region" description="Helical" evidence="3">
    <location>
        <begin position="162"/>
        <end position="184"/>
    </location>
</feature>
<accession>A0AAV2ZKV4</accession>
<feature type="compositionally biased region" description="Polar residues" evidence="2">
    <location>
        <begin position="40"/>
        <end position="49"/>
    </location>
</feature>
<reference evidence="5" key="2">
    <citation type="journal article" date="2023" name="Microbiol Resour">
        <title>Decontamination and Annotation of the Draft Genome Sequence of the Oomycete Lagenidium giganteum ARSEF 373.</title>
        <authorList>
            <person name="Morgan W.R."/>
            <person name="Tartar A."/>
        </authorList>
    </citation>
    <scope>NUCLEOTIDE SEQUENCE</scope>
    <source>
        <strain evidence="5">ARSEF 373</strain>
    </source>
</reference>
<evidence type="ECO:0000259" key="4">
    <source>
        <dbReference type="PROSITE" id="PS50089"/>
    </source>
</evidence>